<name>A0A0K1EGY9_CHOCO</name>
<dbReference type="AlphaFoldDB" id="A0A0K1EGY9"/>
<dbReference type="RefSeq" id="WP_050432089.1">
    <property type="nucleotide sequence ID" value="NZ_CP012159.1"/>
</dbReference>
<dbReference type="STRING" id="52.CMC5_042620"/>
<evidence type="ECO:0000313" key="3">
    <source>
        <dbReference type="Proteomes" id="UP000067626"/>
    </source>
</evidence>
<dbReference type="KEGG" id="ccro:CMC5_042620"/>
<feature type="region of interest" description="Disordered" evidence="1">
    <location>
        <begin position="26"/>
        <end position="45"/>
    </location>
</feature>
<dbReference type="InterPro" id="IPR000801">
    <property type="entry name" value="Esterase-like"/>
</dbReference>
<organism evidence="2 3">
    <name type="scientific">Chondromyces crocatus</name>
    <dbReference type="NCBI Taxonomy" id="52"/>
    <lineage>
        <taxon>Bacteria</taxon>
        <taxon>Pseudomonadati</taxon>
        <taxon>Myxococcota</taxon>
        <taxon>Polyangia</taxon>
        <taxon>Polyangiales</taxon>
        <taxon>Polyangiaceae</taxon>
        <taxon>Chondromyces</taxon>
    </lineage>
</organism>
<reference evidence="2 3" key="1">
    <citation type="submission" date="2015-07" db="EMBL/GenBank/DDBJ databases">
        <title>Genome analysis of myxobacterium Chondromyces crocatus Cm c5 reveals a high potential for natural compound synthesis and the genetic basis for the loss of fruiting body formation.</title>
        <authorList>
            <person name="Zaburannyi N."/>
            <person name="Bunk B."/>
            <person name="Maier J."/>
            <person name="Overmann J."/>
            <person name="Mueller R."/>
        </authorList>
    </citation>
    <scope>NUCLEOTIDE SEQUENCE [LARGE SCALE GENOMIC DNA]</scope>
    <source>
        <strain evidence="2 3">Cm c5</strain>
    </source>
</reference>
<dbReference type="InterPro" id="IPR050583">
    <property type="entry name" value="Mycobacterial_A85_antigen"/>
</dbReference>
<dbReference type="EMBL" id="CP012159">
    <property type="protein sequence ID" value="AKT40109.1"/>
    <property type="molecule type" value="Genomic_DNA"/>
</dbReference>
<dbReference type="Gene3D" id="3.40.50.1820">
    <property type="entry name" value="alpha/beta hydrolase"/>
    <property type="match status" value="1"/>
</dbReference>
<dbReference type="OrthoDB" id="49490at2"/>
<keyword evidence="3" id="KW-1185">Reference proteome</keyword>
<evidence type="ECO:0008006" key="4">
    <source>
        <dbReference type="Google" id="ProtNLM"/>
    </source>
</evidence>
<gene>
    <name evidence="2" type="ORF">CMC5_042620</name>
</gene>
<dbReference type="Pfam" id="PF00756">
    <property type="entry name" value="Esterase"/>
    <property type="match status" value="1"/>
</dbReference>
<evidence type="ECO:0000256" key="1">
    <source>
        <dbReference type="SAM" id="MobiDB-lite"/>
    </source>
</evidence>
<protein>
    <recommendedName>
        <fullName evidence="4">Esterase</fullName>
    </recommendedName>
</protein>
<dbReference type="InterPro" id="IPR029058">
    <property type="entry name" value="AB_hydrolase_fold"/>
</dbReference>
<dbReference type="PANTHER" id="PTHR48098">
    <property type="entry name" value="ENTEROCHELIN ESTERASE-RELATED"/>
    <property type="match status" value="1"/>
</dbReference>
<evidence type="ECO:0000313" key="2">
    <source>
        <dbReference type="EMBL" id="AKT40109.1"/>
    </source>
</evidence>
<proteinExistence type="predicted"/>
<dbReference type="SUPFAM" id="SSF53474">
    <property type="entry name" value="alpha/beta-Hydrolases"/>
    <property type="match status" value="1"/>
</dbReference>
<sequence length="366" mass="41089">MSERQSRVTVIEVTYPAHRGSIGLRGNREPLSWEHTTPPTSSEGDRHRFALQVLEGELLEFKLVRNGEEWAGGRDYVVHAGEQVHVEPYFDRHTATLLPAEELAMGDERLRFEVLLPPSYDEQDGKRYPVLYVLDGQALWSTSADPYGVWNLEKTLDHLFELNAIDEIIVVGIDTAERRLERLSPTPDPTHGGGGGEAHLKLLVEHLVPTINERFRTRPERENTALMGSSMGGLFSFYAAWTRPDVFGKAACLSSSFWWANREMIRRVQHAGTPDPRPFLYLDSGAAMCAFEKDPHVRDGFHHTRSMLRALLLQGYVAGTDLHRLAFTGQTHDANAWAARVAIPLQLLFPPPPSSHVPPDHLPSAD</sequence>
<accession>A0A0K1EGY9</accession>
<dbReference type="Proteomes" id="UP000067626">
    <property type="component" value="Chromosome"/>
</dbReference>
<dbReference type="PANTHER" id="PTHR48098:SF6">
    <property type="entry name" value="FERRI-BACILLIBACTIN ESTERASE BESA"/>
    <property type="match status" value="1"/>
</dbReference>